<dbReference type="Proteomes" id="UP000004079">
    <property type="component" value="Unassembled WGS sequence"/>
</dbReference>
<sequence>MFFCSVLFREAVYYPFLQRTHNAQAFVFPMKMACKGVGIKGCKYYGFSQTKSICFYYKHPFKSGLAGK</sequence>
<dbReference type="AlphaFoldDB" id="D1QVG8"/>
<accession>D1QVG8</accession>
<dbReference type="HOGENOM" id="CLU_2790507_0_0_10"/>
<dbReference type="EMBL" id="ACUZ02000056">
    <property type="protein sequence ID" value="EFB30689.1"/>
    <property type="molecule type" value="Genomic_DNA"/>
</dbReference>
<evidence type="ECO:0000313" key="2">
    <source>
        <dbReference type="Proteomes" id="UP000004079"/>
    </source>
</evidence>
<gene>
    <name evidence="1" type="ORF">HMPREF0971_02946</name>
</gene>
<reference evidence="1 2" key="1">
    <citation type="submission" date="2009-11" db="EMBL/GenBank/DDBJ databases">
        <authorList>
            <person name="Weinstock G."/>
            <person name="Sodergren E."/>
            <person name="Clifton S."/>
            <person name="Fulton L."/>
            <person name="Fulton B."/>
            <person name="Courtney L."/>
            <person name="Fronick C."/>
            <person name="Harrison M."/>
            <person name="Strong C."/>
            <person name="Farmer C."/>
            <person name="Delahaunty K."/>
            <person name="Markovic C."/>
            <person name="Hall O."/>
            <person name="Minx P."/>
            <person name="Tomlinson C."/>
            <person name="Mitreva M."/>
            <person name="Nelson J."/>
            <person name="Hou S."/>
            <person name="Wollam A."/>
            <person name="Pepin K.H."/>
            <person name="Johnson M."/>
            <person name="Bhonagiri V."/>
            <person name="Nash W.E."/>
            <person name="Warren W."/>
            <person name="Chinwalla A."/>
            <person name="Mardis E.R."/>
            <person name="Wilson R.K."/>
        </authorList>
    </citation>
    <scope>NUCLEOTIDE SEQUENCE [LARGE SCALE GENOMIC DNA]</scope>
    <source>
        <strain evidence="1 2">F0302</strain>
    </source>
</reference>
<proteinExistence type="predicted"/>
<organism evidence="1 2">
    <name type="scientific">Segatella oris F0302</name>
    <dbReference type="NCBI Taxonomy" id="649760"/>
    <lineage>
        <taxon>Bacteria</taxon>
        <taxon>Pseudomonadati</taxon>
        <taxon>Bacteroidota</taxon>
        <taxon>Bacteroidia</taxon>
        <taxon>Bacteroidales</taxon>
        <taxon>Prevotellaceae</taxon>
        <taxon>Segatella</taxon>
    </lineage>
</organism>
<protein>
    <submittedName>
        <fullName evidence="1">Uncharacterized protein</fullName>
    </submittedName>
</protein>
<comment type="caution">
    <text evidence="1">The sequence shown here is derived from an EMBL/GenBank/DDBJ whole genome shotgun (WGS) entry which is preliminary data.</text>
</comment>
<name>D1QVG8_9BACT</name>
<evidence type="ECO:0000313" key="1">
    <source>
        <dbReference type="EMBL" id="EFB30689.1"/>
    </source>
</evidence>